<dbReference type="GO" id="GO:0009380">
    <property type="term" value="C:excinuclease repair complex"/>
    <property type="evidence" value="ECO:0007669"/>
    <property type="project" value="InterPro"/>
</dbReference>
<dbReference type="Gene3D" id="3.40.50.300">
    <property type="entry name" value="P-loop containing nucleotide triphosphate hydrolases"/>
    <property type="match status" value="3"/>
</dbReference>
<dbReference type="Pfam" id="PF00271">
    <property type="entry name" value="Helicase_C"/>
    <property type="match status" value="1"/>
</dbReference>
<dbReference type="SUPFAM" id="SSF46600">
    <property type="entry name" value="C-terminal UvrC-binding domain of UvrB"/>
    <property type="match status" value="1"/>
</dbReference>
<accession>A0A024HK29</accession>
<dbReference type="OrthoDB" id="9806651at2"/>
<evidence type="ECO:0000256" key="1">
    <source>
        <dbReference type="ARBA" id="ARBA00004496"/>
    </source>
</evidence>
<dbReference type="GO" id="GO:0009432">
    <property type="term" value="P:SOS response"/>
    <property type="evidence" value="ECO:0007669"/>
    <property type="project" value="UniProtKB-UniRule"/>
</dbReference>
<dbReference type="EMBL" id="HG322950">
    <property type="protein sequence ID" value="CDF85221.1"/>
    <property type="molecule type" value="Genomic_DNA"/>
</dbReference>
<dbReference type="NCBIfam" id="TIGR00631">
    <property type="entry name" value="uvrb"/>
    <property type="match status" value="1"/>
</dbReference>
<evidence type="ECO:0000256" key="2">
    <source>
        <dbReference type="ARBA" id="ARBA00008533"/>
    </source>
</evidence>
<dbReference type="NCBIfam" id="NF003673">
    <property type="entry name" value="PRK05298.1"/>
    <property type="match status" value="1"/>
</dbReference>
<evidence type="ECO:0000259" key="18">
    <source>
        <dbReference type="PROSITE" id="PS51194"/>
    </source>
</evidence>
<feature type="domain" description="Helicase ATP-binding" evidence="17">
    <location>
        <begin position="25"/>
        <end position="158"/>
    </location>
</feature>
<evidence type="ECO:0000256" key="6">
    <source>
        <dbReference type="ARBA" id="ARBA00022769"/>
    </source>
</evidence>
<dbReference type="SMART" id="SM00487">
    <property type="entry name" value="DEXDc"/>
    <property type="match status" value="1"/>
</dbReference>
<dbReference type="InterPro" id="IPR006935">
    <property type="entry name" value="Helicase/UvrB_N"/>
</dbReference>
<dbReference type="InterPro" id="IPR036876">
    <property type="entry name" value="UVR_dom_sf"/>
</dbReference>
<dbReference type="PROSITE" id="PS51194">
    <property type="entry name" value="HELICASE_CTER"/>
    <property type="match status" value="1"/>
</dbReference>
<dbReference type="HOGENOM" id="CLU_009621_2_1_6"/>
<dbReference type="InterPro" id="IPR001943">
    <property type="entry name" value="UVR_dom"/>
</dbReference>
<evidence type="ECO:0000256" key="7">
    <source>
        <dbReference type="ARBA" id="ARBA00022840"/>
    </source>
</evidence>
<dbReference type="Pfam" id="PF12344">
    <property type="entry name" value="UvrB"/>
    <property type="match status" value="1"/>
</dbReference>
<dbReference type="STRING" id="1301098.PKB_3891"/>
<comment type="function">
    <text evidence="13">The UvrABC repair system catalyzes the recognition and processing of DNA lesions. A damage recognition complex composed of 2 UvrA and 2 UvrB subunits scans DNA for abnormalities. Upon binding of the UvrA(2)B(2) complex to a putative damaged site, the DNA wraps around one UvrB monomer. DNA wrap is dependent on ATP binding by UvrB and probably causes local melting of the DNA helix, facilitating insertion of UvrB beta-hairpin between the DNA strands. Then UvrB probes one DNA strand for the presence of a lesion. If a lesion is found the UvrA subunits dissociate and the UvrB-DNA preincision complex is formed. This complex is subsequently bound by UvrC and the second UvrB is released. If no lesion is found, the DNA wraps around the other UvrB subunit that will check the other stand for damage.</text>
</comment>
<dbReference type="PROSITE" id="PS51192">
    <property type="entry name" value="HELICASE_ATP_BIND_1"/>
    <property type="match status" value="1"/>
</dbReference>
<dbReference type="CDD" id="cd17916">
    <property type="entry name" value="DEXHc_UvrB"/>
    <property type="match status" value="1"/>
</dbReference>
<keyword evidence="15" id="KW-0175">Coiled coil</keyword>
<evidence type="ECO:0000256" key="5">
    <source>
        <dbReference type="ARBA" id="ARBA00022763"/>
    </source>
</evidence>
<evidence type="ECO:0000256" key="12">
    <source>
        <dbReference type="ARBA" id="ARBA00029504"/>
    </source>
</evidence>
<dbReference type="SMART" id="SM00490">
    <property type="entry name" value="HELICc"/>
    <property type="match status" value="1"/>
</dbReference>
<keyword evidence="5 13" id="KW-0227">DNA damage</keyword>
<feature type="domain" description="UVR" evidence="16">
    <location>
        <begin position="631"/>
        <end position="666"/>
    </location>
</feature>
<comment type="domain">
    <text evidence="13">The beta-hairpin motif is involved in DNA binding.</text>
</comment>
<comment type="subunit">
    <text evidence="11 13 14">Forms a heterotetramer with UvrA during the search for lesions. Interacts with UvrC in an incision complex.</text>
</comment>
<dbReference type="GO" id="GO:0009381">
    <property type="term" value="F:excinuclease ABC activity"/>
    <property type="evidence" value="ECO:0007669"/>
    <property type="project" value="UniProtKB-UniRule"/>
</dbReference>
<evidence type="ECO:0000259" key="17">
    <source>
        <dbReference type="PROSITE" id="PS51192"/>
    </source>
</evidence>
<feature type="short sequence motif" description="Beta-hairpin" evidence="13">
    <location>
        <begin position="91"/>
        <end position="114"/>
    </location>
</feature>
<dbReference type="InterPro" id="IPR014001">
    <property type="entry name" value="Helicase_ATP-bd"/>
</dbReference>
<dbReference type="GO" id="GO:0005737">
    <property type="term" value="C:cytoplasm"/>
    <property type="evidence" value="ECO:0007669"/>
    <property type="project" value="UniProtKB-SubCell"/>
</dbReference>
<dbReference type="PANTHER" id="PTHR24029:SF0">
    <property type="entry name" value="UVRABC SYSTEM PROTEIN B"/>
    <property type="match status" value="1"/>
</dbReference>
<dbReference type="AlphaFoldDB" id="A0A024HK29"/>
<reference evidence="19 20" key="1">
    <citation type="submission" date="2013-03" db="EMBL/GenBank/DDBJ databases">
        <authorList>
            <person name="Linke B."/>
        </authorList>
    </citation>
    <scope>NUCLEOTIDE SEQUENCE [LARGE SCALE GENOMIC DNA]</scope>
    <source>
        <strain evidence="19 20">B13</strain>
    </source>
</reference>
<dbReference type="PANTHER" id="PTHR24029">
    <property type="entry name" value="UVRABC SYSTEM PROTEIN B"/>
    <property type="match status" value="1"/>
</dbReference>
<dbReference type="KEGG" id="pkc:PKB_3891"/>
<feature type="coiled-coil region" evidence="15">
    <location>
        <begin position="256"/>
        <end position="283"/>
    </location>
</feature>
<evidence type="ECO:0000256" key="15">
    <source>
        <dbReference type="SAM" id="Coils"/>
    </source>
</evidence>
<evidence type="ECO:0000313" key="20">
    <source>
        <dbReference type="Proteomes" id="UP000025241"/>
    </source>
</evidence>
<keyword evidence="20" id="KW-1185">Reference proteome</keyword>
<dbReference type="Gene3D" id="6.10.140.240">
    <property type="match status" value="1"/>
</dbReference>
<dbReference type="SUPFAM" id="SSF52540">
    <property type="entry name" value="P-loop containing nucleoside triphosphate hydrolases"/>
    <property type="match status" value="2"/>
</dbReference>
<dbReference type="Gene3D" id="4.10.860.10">
    <property type="entry name" value="UVR domain"/>
    <property type="match status" value="1"/>
</dbReference>
<comment type="subcellular location">
    <subcellularLocation>
        <location evidence="1 13 14">Cytoplasm</location>
    </subcellularLocation>
</comment>
<keyword evidence="6 13" id="KW-0228">DNA excision</keyword>
<keyword evidence="8 13" id="KW-0267">Excision nuclease</keyword>
<dbReference type="CDD" id="cd18790">
    <property type="entry name" value="SF2_C_UvrB"/>
    <property type="match status" value="1"/>
</dbReference>
<keyword evidence="4 13" id="KW-0547">Nucleotide-binding</keyword>
<evidence type="ECO:0000256" key="8">
    <source>
        <dbReference type="ARBA" id="ARBA00022881"/>
    </source>
</evidence>
<dbReference type="InterPro" id="IPR004807">
    <property type="entry name" value="UvrB"/>
</dbReference>
<dbReference type="InterPro" id="IPR027417">
    <property type="entry name" value="P-loop_NTPase"/>
</dbReference>
<dbReference type="RefSeq" id="WP_043253572.1">
    <property type="nucleotide sequence ID" value="NZ_HG322950.1"/>
</dbReference>
<keyword evidence="3 13" id="KW-0963">Cytoplasm</keyword>
<feature type="binding site" evidence="13">
    <location>
        <begin position="38"/>
        <end position="45"/>
    </location>
    <ligand>
        <name>ATP</name>
        <dbReference type="ChEBI" id="CHEBI:30616"/>
    </ligand>
</feature>
<dbReference type="GO" id="GO:0005524">
    <property type="term" value="F:ATP binding"/>
    <property type="evidence" value="ECO:0007669"/>
    <property type="project" value="UniProtKB-UniRule"/>
</dbReference>
<name>A0A024HK29_PSEKB</name>
<evidence type="ECO:0000256" key="3">
    <source>
        <dbReference type="ARBA" id="ARBA00022490"/>
    </source>
</evidence>
<evidence type="ECO:0000256" key="4">
    <source>
        <dbReference type="ARBA" id="ARBA00022741"/>
    </source>
</evidence>
<reference evidence="19 20" key="2">
    <citation type="submission" date="2014-05" db="EMBL/GenBank/DDBJ databases">
        <title>Genome sequence of the 3-chlorobenzoate degrading bacterium Pseudomonas knackmussii B13 shows multiple evidence for horizontal gene transfer.</title>
        <authorList>
            <person name="Miyazaki R."/>
            <person name="Bertelli C."/>
            <person name="Falquet L."/>
            <person name="Robinson-Rechavi M."/>
            <person name="Gharib W."/>
            <person name="Roy S."/>
            <person name="Van der Meer J.R."/>
        </authorList>
    </citation>
    <scope>NUCLEOTIDE SEQUENCE [LARGE SCALE GENOMIC DNA]</scope>
    <source>
        <strain evidence="19 20">B13</strain>
    </source>
</reference>
<evidence type="ECO:0000256" key="14">
    <source>
        <dbReference type="RuleBase" id="RU003587"/>
    </source>
</evidence>
<dbReference type="eggNOG" id="COG0556">
    <property type="taxonomic scope" value="Bacteria"/>
</dbReference>
<dbReference type="InterPro" id="IPR024759">
    <property type="entry name" value="UvrB_YAD/RRR_dom"/>
</dbReference>
<dbReference type="InterPro" id="IPR001650">
    <property type="entry name" value="Helicase_C-like"/>
</dbReference>
<proteinExistence type="inferred from homology"/>
<evidence type="ECO:0000313" key="19">
    <source>
        <dbReference type="EMBL" id="CDF85221.1"/>
    </source>
</evidence>
<dbReference type="FunFam" id="3.40.50.300:FF:000477">
    <property type="entry name" value="UvrABC system protein B"/>
    <property type="match status" value="1"/>
</dbReference>
<evidence type="ECO:0000256" key="10">
    <source>
        <dbReference type="ARBA" id="ARBA00023236"/>
    </source>
</evidence>
<feature type="domain" description="Helicase C-terminal" evidence="18">
    <location>
        <begin position="429"/>
        <end position="595"/>
    </location>
</feature>
<sequence>MSSFQLDSRFKPAGDQPEAIRQMVEGLEAGLSHQTLLGVTGSGKTFSIANVIAQVQRPTMVLAPNKTLAAQLYGEFKTFFPNNAVEYFVSYYDYYQPEAYVPSSDTYIEKDSSINDHIEQMRLSATKALLEREDAIIVCTVSSIYGLGDPASYLKMVLHLDRGDRMDQRELLRRLTSLQYTRNDMDFARASFRVRGDVIDVFPAESDLEAIRVELFDDEVENISAFDPLTGEVIRKLPRFTFYPKSHYVTPRETLMEAVEQIKEELKVRLDYLRNNNKLVEAQRLEQRTRFDLEMILELGYCNGIENYSRYLSGRGPGEPPPTLYDYLPANSLLVIDESHVSVPQVGAMYKGDRSRKETLVEYGFRLPSALDNRPLRFEEWEAISPQTIFVSATPGPYEEQHAGRVIEQVVRPTGLVDPQIEVRPASTQVDDLLSEIRLRVAQEERVLVTTLTKRMAEDLTDYLGDHDVRVRYLHSDIDTVERMEIIRDLRTGAFDVLVGINLLREGLDMPEVSLVAILDADKEGFLRSERSLIQTIGRAARNLNGKAILYADNITGSMQRAMGETERRRNKQIAFNEKHGIVPKGVKKDIKDILEGATVPGAKGKRRGVAKVAEESGRYEGELRSPSEITKRIRQLEEKMYQLARDLEFESAAAVRDEIHKLRERLVEVG</sequence>
<dbReference type="PATRIC" id="fig|1301098.3.peg.3896"/>
<comment type="similarity">
    <text evidence="2 13 14">Belongs to the UvrB family.</text>
</comment>
<gene>
    <name evidence="13 19" type="primary">uvrB</name>
    <name evidence="19" type="ORF">PKB_3891</name>
</gene>
<evidence type="ECO:0000256" key="9">
    <source>
        <dbReference type="ARBA" id="ARBA00023204"/>
    </source>
</evidence>
<keyword evidence="7 13" id="KW-0067">ATP-binding</keyword>
<dbReference type="GO" id="GO:0016887">
    <property type="term" value="F:ATP hydrolysis activity"/>
    <property type="evidence" value="ECO:0007669"/>
    <property type="project" value="InterPro"/>
</dbReference>
<evidence type="ECO:0000256" key="11">
    <source>
        <dbReference type="ARBA" id="ARBA00026033"/>
    </source>
</evidence>
<dbReference type="PROSITE" id="PS50151">
    <property type="entry name" value="UVR"/>
    <property type="match status" value="1"/>
</dbReference>
<dbReference type="Proteomes" id="UP000025241">
    <property type="component" value="Chromosome I"/>
</dbReference>
<organism evidence="19 20">
    <name type="scientific">Pseudomonas knackmussii (strain DSM 6978 / CCUG 54928 / LMG 23759 / B13)</name>
    <dbReference type="NCBI Taxonomy" id="1301098"/>
    <lineage>
        <taxon>Bacteria</taxon>
        <taxon>Pseudomonadati</taxon>
        <taxon>Pseudomonadota</taxon>
        <taxon>Gammaproteobacteria</taxon>
        <taxon>Pseudomonadales</taxon>
        <taxon>Pseudomonadaceae</taxon>
        <taxon>Pseudomonas</taxon>
    </lineage>
</organism>
<dbReference type="Pfam" id="PF02151">
    <property type="entry name" value="UVR"/>
    <property type="match status" value="1"/>
</dbReference>
<dbReference type="GO" id="GO:0006289">
    <property type="term" value="P:nucleotide-excision repair"/>
    <property type="evidence" value="ECO:0007669"/>
    <property type="project" value="UniProtKB-UniRule"/>
</dbReference>
<dbReference type="Pfam" id="PF04851">
    <property type="entry name" value="ResIII"/>
    <property type="match status" value="1"/>
</dbReference>
<dbReference type="Pfam" id="PF17757">
    <property type="entry name" value="UvrB_inter"/>
    <property type="match status" value="1"/>
</dbReference>
<dbReference type="HAMAP" id="MF_00204">
    <property type="entry name" value="UvrB"/>
    <property type="match status" value="1"/>
</dbReference>
<protein>
    <recommendedName>
        <fullName evidence="12 13">UvrABC system protein B</fullName>
        <shortName evidence="13">Protein UvrB</shortName>
    </recommendedName>
    <alternativeName>
        <fullName evidence="13">Excinuclease ABC subunit B</fullName>
    </alternativeName>
</protein>
<keyword evidence="10 13" id="KW-0742">SOS response</keyword>
<evidence type="ECO:0000256" key="13">
    <source>
        <dbReference type="HAMAP-Rule" id="MF_00204"/>
    </source>
</evidence>
<evidence type="ECO:0000259" key="16">
    <source>
        <dbReference type="PROSITE" id="PS50151"/>
    </source>
</evidence>
<keyword evidence="9 13" id="KW-0234">DNA repair</keyword>
<dbReference type="GO" id="GO:0003677">
    <property type="term" value="F:DNA binding"/>
    <property type="evidence" value="ECO:0007669"/>
    <property type="project" value="UniProtKB-UniRule"/>
</dbReference>
<dbReference type="InterPro" id="IPR041471">
    <property type="entry name" value="UvrB_inter"/>
</dbReference>